<sequence>MALMLVAARYGFHRDEFYFIEGGRHPDWAQPDNPILVPLLATAWHDLVGGNLILFRILPALAAAGTILTAAATARQLGGTARQQTLTALVTALSSFPMAVGHLFSISTFDLLLTAAVIMLLLRALRTPDQLPGWLLLGVIAGVALEVKVLPALVLACCLAGLLIIGPRAPLARPGPWLAAGIALLLAAPNLIWQAVHGFPMREIAANIAAGGSVSSADRIMIVPLHLLLIGPLLAVLAIAGLVATFALRRLHDHRWLALAYALMLIMVVVTGGKPYYLAGFFPVALGLGVLALSDWLTRIAWRRVLAITLLVIFAVPTAIFSLPLAPPGSPVFQVATAVNPDAAETVGWDGFTETAVRLAREQPDASMILTANYGEAGSLARARRLDLATPAGPAGALPPVYSGHNAFGEWGPPPESVRTALVIGDFDEADLDRWFGRCTLLLRYASPPGVDNEEDGAPFRLCAEPRGSWADLWPDVRHLG</sequence>
<name>A0A7Y9I9K8_9ACTN</name>
<feature type="transmembrane region" description="Helical" evidence="8">
    <location>
        <begin position="95"/>
        <end position="122"/>
    </location>
</feature>
<keyword evidence="3" id="KW-0328">Glycosyltransferase</keyword>
<feature type="transmembrane region" description="Helical" evidence="8">
    <location>
        <begin position="177"/>
        <end position="196"/>
    </location>
</feature>
<keyword evidence="6 8" id="KW-1133">Transmembrane helix</keyword>
<comment type="subcellular location">
    <subcellularLocation>
        <location evidence="1">Cell membrane</location>
        <topology evidence="1">Multi-pass membrane protein</topology>
    </subcellularLocation>
</comment>
<keyword evidence="11" id="KW-1185">Reference proteome</keyword>
<reference evidence="10 11" key="1">
    <citation type="submission" date="2020-07" db="EMBL/GenBank/DDBJ databases">
        <title>Sequencing the genomes of 1000 actinobacteria strains.</title>
        <authorList>
            <person name="Klenk H.-P."/>
        </authorList>
    </citation>
    <scope>NUCLEOTIDE SEQUENCE [LARGE SCALE GENOMIC DNA]</scope>
    <source>
        <strain evidence="10 11">DSM 22083</strain>
    </source>
</reference>
<evidence type="ECO:0000256" key="7">
    <source>
        <dbReference type="ARBA" id="ARBA00023136"/>
    </source>
</evidence>
<feature type="domain" description="Glycosyltransferase RgtA/B/C/D-like" evidence="9">
    <location>
        <begin position="32"/>
        <end position="193"/>
    </location>
</feature>
<keyword evidence="7 8" id="KW-0472">Membrane</keyword>
<dbReference type="Pfam" id="PF13231">
    <property type="entry name" value="PMT_2"/>
    <property type="match status" value="1"/>
</dbReference>
<feature type="transmembrane region" description="Helical" evidence="8">
    <location>
        <begin position="53"/>
        <end position="74"/>
    </location>
</feature>
<dbReference type="InterPro" id="IPR050297">
    <property type="entry name" value="LipidA_mod_glycosyltrf_83"/>
</dbReference>
<dbReference type="EMBL" id="JACCBU010000001">
    <property type="protein sequence ID" value="NYE72486.1"/>
    <property type="molecule type" value="Genomic_DNA"/>
</dbReference>
<feature type="transmembrane region" description="Helical" evidence="8">
    <location>
        <begin position="305"/>
        <end position="326"/>
    </location>
</feature>
<evidence type="ECO:0000256" key="2">
    <source>
        <dbReference type="ARBA" id="ARBA00022475"/>
    </source>
</evidence>
<feature type="transmembrane region" description="Helical" evidence="8">
    <location>
        <begin position="134"/>
        <end position="165"/>
    </location>
</feature>
<dbReference type="GO" id="GO:0016763">
    <property type="term" value="F:pentosyltransferase activity"/>
    <property type="evidence" value="ECO:0007669"/>
    <property type="project" value="TreeGrafter"/>
</dbReference>
<dbReference type="PANTHER" id="PTHR33908:SF11">
    <property type="entry name" value="MEMBRANE PROTEIN"/>
    <property type="match status" value="1"/>
</dbReference>
<evidence type="ECO:0000259" key="9">
    <source>
        <dbReference type="Pfam" id="PF13231"/>
    </source>
</evidence>
<organism evidence="10 11">
    <name type="scientific">Microlunatus parietis</name>
    <dbReference type="NCBI Taxonomy" id="682979"/>
    <lineage>
        <taxon>Bacteria</taxon>
        <taxon>Bacillati</taxon>
        <taxon>Actinomycetota</taxon>
        <taxon>Actinomycetes</taxon>
        <taxon>Propionibacteriales</taxon>
        <taxon>Propionibacteriaceae</taxon>
        <taxon>Microlunatus</taxon>
    </lineage>
</organism>
<evidence type="ECO:0000256" key="3">
    <source>
        <dbReference type="ARBA" id="ARBA00022676"/>
    </source>
</evidence>
<feature type="transmembrane region" description="Helical" evidence="8">
    <location>
        <begin position="276"/>
        <end position="293"/>
    </location>
</feature>
<comment type="caution">
    <text evidence="10">The sequence shown here is derived from an EMBL/GenBank/DDBJ whole genome shotgun (WGS) entry which is preliminary data.</text>
</comment>
<dbReference type="GO" id="GO:0005886">
    <property type="term" value="C:plasma membrane"/>
    <property type="evidence" value="ECO:0007669"/>
    <property type="project" value="UniProtKB-SubCell"/>
</dbReference>
<proteinExistence type="predicted"/>
<evidence type="ECO:0000256" key="6">
    <source>
        <dbReference type="ARBA" id="ARBA00022989"/>
    </source>
</evidence>
<evidence type="ECO:0000313" key="10">
    <source>
        <dbReference type="EMBL" id="NYE72486.1"/>
    </source>
</evidence>
<dbReference type="GO" id="GO:0009103">
    <property type="term" value="P:lipopolysaccharide biosynthetic process"/>
    <property type="evidence" value="ECO:0007669"/>
    <property type="project" value="UniProtKB-ARBA"/>
</dbReference>
<feature type="transmembrane region" description="Helical" evidence="8">
    <location>
        <begin position="225"/>
        <end position="248"/>
    </location>
</feature>
<dbReference type="InterPro" id="IPR038731">
    <property type="entry name" value="RgtA/B/C-like"/>
</dbReference>
<evidence type="ECO:0000256" key="1">
    <source>
        <dbReference type="ARBA" id="ARBA00004651"/>
    </source>
</evidence>
<keyword evidence="4" id="KW-0808">Transferase</keyword>
<evidence type="ECO:0000313" key="11">
    <source>
        <dbReference type="Proteomes" id="UP000569914"/>
    </source>
</evidence>
<gene>
    <name evidence="10" type="ORF">BKA15_003815</name>
</gene>
<dbReference type="PANTHER" id="PTHR33908">
    <property type="entry name" value="MANNOSYLTRANSFERASE YKCB-RELATED"/>
    <property type="match status" value="1"/>
</dbReference>
<dbReference type="Proteomes" id="UP000569914">
    <property type="component" value="Unassembled WGS sequence"/>
</dbReference>
<evidence type="ECO:0000256" key="5">
    <source>
        <dbReference type="ARBA" id="ARBA00022692"/>
    </source>
</evidence>
<accession>A0A7Y9I9K8</accession>
<feature type="transmembrane region" description="Helical" evidence="8">
    <location>
        <begin position="255"/>
        <end position="270"/>
    </location>
</feature>
<keyword evidence="2" id="KW-1003">Cell membrane</keyword>
<protein>
    <recommendedName>
        <fullName evidence="9">Glycosyltransferase RgtA/B/C/D-like domain-containing protein</fullName>
    </recommendedName>
</protein>
<keyword evidence="5 8" id="KW-0812">Transmembrane</keyword>
<evidence type="ECO:0000256" key="8">
    <source>
        <dbReference type="SAM" id="Phobius"/>
    </source>
</evidence>
<dbReference type="AlphaFoldDB" id="A0A7Y9I9K8"/>
<evidence type="ECO:0000256" key="4">
    <source>
        <dbReference type="ARBA" id="ARBA00022679"/>
    </source>
</evidence>